<evidence type="ECO:0000313" key="2">
    <source>
        <dbReference type="Proteomes" id="UP001396334"/>
    </source>
</evidence>
<sequence length="99" mass="11164">MPTALARSRFELLALNLGKIKIPTAPARCRFELLVLNLGNVPEKVQIPTTPARCRFELLALSLGKHARKRCAITRIEKEEMLQYSRKDDEQRGAAALVH</sequence>
<dbReference type="EMBL" id="JBBPBN010000006">
    <property type="protein sequence ID" value="KAK9034769.1"/>
    <property type="molecule type" value="Genomic_DNA"/>
</dbReference>
<gene>
    <name evidence="1" type="ORF">V6N11_076826</name>
</gene>
<accession>A0ABR2TBD8</accession>
<protein>
    <submittedName>
        <fullName evidence="1">Uncharacterized protein</fullName>
    </submittedName>
</protein>
<proteinExistence type="predicted"/>
<comment type="caution">
    <text evidence="1">The sequence shown here is derived from an EMBL/GenBank/DDBJ whole genome shotgun (WGS) entry which is preliminary data.</text>
</comment>
<dbReference type="Proteomes" id="UP001396334">
    <property type="component" value="Unassembled WGS sequence"/>
</dbReference>
<keyword evidence="2" id="KW-1185">Reference proteome</keyword>
<organism evidence="1 2">
    <name type="scientific">Hibiscus sabdariffa</name>
    <name type="common">roselle</name>
    <dbReference type="NCBI Taxonomy" id="183260"/>
    <lineage>
        <taxon>Eukaryota</taxon>
        <taxon>Viridiplantae</taxon>
        <taxon>Streptophyta</taxon>
        <taxon>Embryophyta</taxon>
        <taxon>Tracheophyta</taxon>
        <taxon>Spermatophyta</taxon>
        <taxon>Magnoliopsida</taxon>
        <taxon>eudicotyledons</taxon>
        <taxon>Gunneridae</taxon>
        <taxon>Pentapetalae</taxon>
        <taxon>rosids</taxon>
        <taxon>malvids</taxon>
        <taxon>Malvales</taxon>
        <taxon>Malvaceae</taxon>
        <taxon>Malvoideae</taxon>
        <taxon>Hibiscus</taxon>
    </lineage>
</organism>
<evidence type="ECO:0000313" key="1">
    <source>
        <dbReference type="EMBL" id="KAK9034769.1"/>
    </source>
</evidence>
<reference evidence="1 2" key="1">
    <citation type="journal article" date="2024" name="G3 (Bethesda)">
        <title>Genome assembly of Hibiscus sabdariffa L. provides insights into metabolisms of medicinal natural products.</title>
        <authorList>
            <person name="Kim T."/>
        </authorList>
    </citation>
    <scope>NUCLEOTIDE SEQUENCE [LARGE SCALE GENOMIC DNA]</scope>
    <source>
        <strain evidence="1">TK-2024</strain>
        <tissue evidence="1">Old leaves</tissue>
    </source>
</reference>
<name>A0ABR2TBD8_9ROSI</name>